<feature type="transmembrane region" description="Helical" evidence="2">
    <location>
        <begin position="25"/>
        <end position="45"/>
    </location>
</feature>
<keyword evidence="2" id="KW-0812">Transmembrane</keyword>
<keyword evidence="2" id="KW-1133">Transmembrane helix</keyword>
<reference evidence="3 4" key="1">
    <citation type="submission" date="2017-03" db="EMBL/GenBank/DDBJ databases">
        <title>Genomes of endolithic fungi from Antarctica.</title>
        <authorList>
            <person name="Coleine C."/>
            <person name="Masonjones S."/>
            <person name="Stajich J.E."/>
        </authorList>
    </citation>
    <scope>NUCLEOTIDE SEQUENCE [LARGE SCALE GENOMIC DNA]</scope>
    <source>
        <strain evidence="3 4">CCFEE 6315</strain>
    </source>
</reference>
<evidence type="ECO:0000313" key="4">
    <source>
        <dbReference type="Proteomes" id="UP000308549"/>
    </source>
</evidence>
<sequence length="224" mass="25177">MSHSAAPVPPSAQAPPVWLDHNTTGWNWAIGIFGAIFGVFLNMAIMELRAVDPGWVSGFARFYSFVVVGMVWLFLAIKILVFCAVGMMIGSVEVVSRLLVFVCTCGKISDFSACRWWMRGAFWVLLVLGAAWMLLWACVNQALVWVESTSAPWWNLARKRRDETREEFASHHRTTPLAFSVREMWQRPNITEMLQRARWIKAADRAAMSSPASSPTDSPTFSST</sequence>
<proteinExistence type="predicted"/>
<evidence type="ECO:0000256" key="2">
    <source>
        <dbReference type="SAM" id="Phobius"/>
    </source>
</evidence>
<evidence type="ECO:0000256" key="1">
    <source>
        <dbReference type="SAM" id="MobiDB-lite"/>
    </source>
</evidence>
<feature type="region of interest" description="Disordered" evidence="1">
    <location>
        <begin position="205"/>
        <end position="224"/>
    </location>
</feature>
<feature type="transmembrane region" description="Helical" evidence="2">
    <location>
        <begin position="120"/>
        <end position="139"/>
    </location>
</feature>
<name>A0A4U0U0Z9_9PEZI</name>
<feature type="compositionally biased region" description="Low complexity" evidence="1">
    <location>
        <begin position="206"/>
        <end position="224"/>
    </location>
</feature>
<protein>
    <submittedName>
        <fullName evidence="3">Uncharacterized protein</fullName>
    </submittedName>
</protein>
<dbReference type="AlphaFoldDB" id="A0A4U0U0Z9"/>
<comment type="caution">
    <text evidence="3">The sequence shown here is derived from an EMBL/GenBank/DDBJ whole genome shotgun (WGS) entry which is preliminary data.</text>
</comment>
<keyword evidence="4" id="KW-1185">Reference proteome</keyword>
<organism evidence="3 4">
    <name type="scientific">Salinomyces thailandicus</name>
    <dbReference type="NCBI Taxonomy" id="706561"/>
    <lineage>
        <taxon>Eukaryota</taxon>
        <taxon>Fungi</taxon>
        <taxon>Dikarya</taxon>
        <taxon>Ascomycota</taxon>
        <taxon>Pezizomycotina</taxon>
        <taxon>Dothideomycetes</taxon>
        <taxon>Dothideomycetidae</taxon>
        <taxon>Mycosphaerellales</taxon>
        <taxon>Teratosphaeriaceae</taxon>
        <taxon>Salinomyces</taxon>
    </lineage>
</organism>
<dbReference type="EMBL" id="NAJL01000018">
    <property type="protein sequence ID" value="TKA28457.1"/>
    <property type="molecule type" value="Genomic_DNA"/>
</dbReference>
<accession>A0A4U0U0Z9</accession>
<dbReference type="Proteomes" id="UP000308549">
    <property type="component" value="Unassembled WGS sequence"/>
</dbReference>
<evidence type="ECO:0000313" key="3">
    <source>
        <dbReference type="EMBL" id="TKA28457.1"/>
    </source>
</evidence>
<gene>
    <name evidence="3" type="ORF">B0A50_03924</name>
</gene>
<keyword evidence="2" id="KW-0472">Membrane</keyword>